<sequence length="206" mass="23878">MELDENLVELSTMTKFQQMCKERLGRLPTLKTINNIFKPLKLLLSDCFEMKADVFDIFPYVGALIFKKHVFLNPDIISANISIDLETVKTLIRAGLVSCSEVHPELYELASNKLGIAINDWQLYSIPNIKQSRNFITFLIQKKVNDLSKFEETHQYIKVFNTDTSDLIDIPPVRQGQFNTKDFGLYYISMVPADRISQKEKCWLFK</sequence>
<gene>
    <name evidence="1" type="ORF">TVAG_483290</name>
</gene>
<dbReference type="VEuPathDB" id="TrichDB:TVAGG3_0620260"/>
<proteinExistence type="predicted"/>
<dbReference type="VEuPathDB" id="TrichDB:TVAG_483290"/>
<accession>A2ETA2</accession>
<evidence type="ECO:0000313" key="2">
    <source>
        <dbReference type="Proteomes" id="UP000001542"/>
    </source>
</evidence>
<dbReference type="Proteomes" id="UP000001542">
    <property type="component" value="Unassembled WGS sequence"/>
</dbReference>
<organism evidence="1 2">
    <name type="scientific">Trichomonas vaginalis (strain ATCC PRA-98 / G3)</name>
    <dbReference type="NCBI Taxonomy" id="412133"/>
    <lineage>
        <taxon>Eukaryota</taxon>
        <taxon>Metamonada</taxon>
        <taxon>Parabasalia</taxon>
        <taxon>Trichomonadida</taxon>
        <taxon>Trichomonadidae</taxon>
        <taxon>Trichomonas</taxon>
    </lineage>
</organism>
<dbReference type="KEGG" id="tva:4761942"/>
<dbReference type="AlphaFoldDB" id="A2ETA2"/>
<reference evidence="1" key="1">
    <citation type="submission" date="2006-10" db="EMBL/GenBank/DDBJ databases">
        <authorList>
            <person name="Amadeo P."/>
            <person name="Zhao Q."/>
            <person name="Wortman J."/>
            <person name="Fraser-Liggett C."/>
            <person name="Carlton J."/>
        </authorList>
    </citation>
    <scope>NUCLEOTIDE SEQUENCE</scope>
    <source>
        <strain evidence="1">G3</strain>
    </source>
</reference>
<dbReference type="EMBL" id="DS113485">
    <property type="protein sequence ID" value="EAY04092.1"/>
    <property type="molecule type" value="Genomic_DNA"/>
</dbReference>
<protein>
    <submittedName>
        <fullName evidence="1">Uncharacterized protein</fullName>
    </submittedName>
</protein>
<keyword evidence="2" id="KW-1185">Reference proteome</keyword>
<dbReference type="RefSeq" id="XP_001316315.1">
    <property type="nucleotide sequence ID" value="XM_001316280.1"/>
</dbReference>
<evidence type="ECO:0000313" key="1">
    <source>
        <dbReference type="EMBL" id="EAY04092.1"/>
    </source>
</evidence>
<reference evidence="1" key="2">
    <citation type="journal article" date="2007" name="Science">
        <title>Draft genome sequence of the sexually transmitted pathogen Trichomonas vaginalis.</title>
        <authorList>
            <person name="Carlton J.M."/>
            <person name="Hirt R.P."/>
            <person name="Silva J.C."/>
            <person name="Delcher A.L."/>
            <person name="Schatz M."/>
            <person name="Zhao Q."/>
            <person name="Wortman J.R."/>
            <person name="Bidwell S.L."/>
            <person name="Alsmark U.C.M."/>
            <person name="Besteiro S."/>
            <person name="Sicheritz-Ponten T."/>
            <person name="Noel C.J."/>
            <person name="Dacks J.B."/>
            <person name="Foster P.G."/>
            <person name="Simillion C."/>
            <person name="Van de Peer Y."/>
            <person name="Miranda-Saavedra D."/>
            <person name="Barton G.J."/>
            <person name="Westrop G.D."/>
            <person name="Mueller S."/>
            <person name="Dessi D."/>
            <person name="Fiori P.L."/>
            <person name="Ren Q."/>
            <person name="Paulsen I."/>
            <person name="Zhang H."/>
            <person name="Bastida-Corcuera F.D."/>
            <person name="Simoes-Barbosa A."/>
            <person name="Brown M.T."/>
            <person name="Hayes R.D."/>
            <person name="Mukherjee M."/>
            <person name="Okumura C.Y."/>
            <person name="Schneider R."/>
            <person name="Smith A.J."/>
            <person name="Vanacova S."/>
            <person name="Villalvazo M."/>
            <person name="Haas B.J."/>
            <person name="Pertea M."/>
            <person name="Feldblyum T.V."/>
            <person name="Utterback T.R."/>
            <person name="Shu C.L."/>
            <person name="Osoegawa K."/>
            <person name="de Jong P.J."/>
            <person name="Hrdy I."/>
            <person name="Horvathova L."/>
            <person name="Zubacova Z."/>
            <person name="Dolezal P."/>
            <person name="Malik S.B."/>
            <person name="Logsdon J.M. Jr."/>
            <person name="Henze K."/>
            <person name="Gupta A."/>
            <person name="Wang C.C."/>
            <person name="Dunne R.L."/>
            <person name="Upcroft J.A."/>
            <person name="Upcroft P."/>
            <person name="White O."/>
            <person name="Salzberg S.L."/>
            <person name="Tang P."/>
            <person name="Chiu C.-H."/>
            <person name="Lee Y.-S."/>
            <person name="Embley T.M."/>
            <person name="Coombs G.H."/>
            <person name="Mottram J.C."/>
            <person name="Tachezy J."/>
            <person name="Fraser-Liggett C.M."/>
            <person name="Johnson P.J."/>
        </authorList>
    </citation>
    <scope>NUCLEOTIDE SEQUENCE [LARGE SCALE GENOMIC DNA]</scope>
    <source>
        <strain evidence="1">G3</strain>
    </source>
</reference>
<dbReference type="InParanoid" id="A2ETA2"/>
<name>A2ETA2_TRIV3</name>